<name>A0A061QXN9_9CHLO</name>
<protein>
    <submittedName>
        <fullName evidence="2">Uncharacterized protein</fullName>
    </submittedName>
</protein>
<dbReference type="AlphaFoldDB" id="A0A061QXN9"/>
<evidence type="ECO:0000256" key="1">
    <source>
        <dbReference type="SAM" id="MobiDB-lite"/>
    </source>
</evidence>
<sequence length="178" mass="19520">MRVISSSRHLLTHPRCTPSLSPQHGSVVWTAWKPPGWRIVFVTGLLRLRDWLVLWAAGRASEPDVPSAAHWLPPGPKDSAGVAPAVVLCLIAGRIRPARGGMSPRRGSGRSEPVHDRHRKDEPRSASRGDPRGFWLWAKWSDLLRQQQEPLCLKRSASTSLLGETEGLSGKGAPGRVT</sequence>
<evidence type="ECO:0000313" key="2">
    <source>
        <dbReference type="EMBL" id="JAC64478.1"/>
    </source>
</evidence>
<organism evidence="2">
    <name type="scientific">Tetraselmis sp. GSL018</name>
    <dbReference type="NCBI Taxonomy" id="582737"/>
    <lineage>
        <taxon>Eukaryota</taxon>
        <taxon>Viridiplantae</taxon>
        <taxon>Chlorophyta</taxon>
        <taxon>core chlorophytes</taxon>
        <taxon>Chlorodendrophyceae</taxon>
        <taxon>Chlorodendrales</taxon>
        <taxon>Chlorodendraceae</taxon>
        <taxon>Tetraselmis</taxon>
    </lineage>
</organism>
<proteinExistence type="predicted"/>
<feature type="region of interest" description="Disordered" evidence="1">
    <location>
        <begin position="99"/>
        <end position="129"/>
    </location>
</feature>
<reference evidence="2" key="1">
    <citation type="submission" date="2014-05" db="EMBL/GenBank/DDBJ databases">
        <title>The transcriptome of the halophilic microalga Tetraselmis sp. GSL018 isolated from the Great Salt Lake, Utah.</title>
        <authorList>
            <person name="Jinkerson R.E."/>
            <person name="D'Adamo S."/>
            <person name="Posewitz M.C."/>
        </authorList>
    </citation>
    <scope>NUCLEOTIDE SEQUENCE</scope>
    <source>
        <strain evidence="2">GSL018</strain>
    </source>
</reference>
<dbReference type="EMBL" id="GBEZ01022359">
    <property type="protein sequence ID" value="JAC64478.1"/>
    <property type="molecule type" value="Transcribed_RNA"/>
</dbReference>
<gene>
    <name evidence="2" type="ORF">TSPGSL018_18227</name>
</gene>
<feature type="compositionally biased region" description="Basic and acidic residues" evidence="1">
    <location>
        <begin position="112"/>
        <end position="129"/>
    </location>
</feature>
<accession>A0A061QXN9</accession>